<dbReference type="AlphaFoldDB" id="C1DUQ3"/>
<organism evidence="1 2">
    <name type="scientific">Sulfurihydrogenibium azorense (strain DSM 15241 / OCM 825 / Az-Fu1)</name>
    <dbReference type="NCBI Taxonomy" id="204536"/>
    <lineage>
        <taxon>Bacteria</taxon>
        <taxon>Pseudomonadati</taxon>
        <taxon>Aquificota</taxon>
        <taxon>Aquificia</taxon>
        <taxon>Aquificales</taxon>
        <taxon>Hydrogenothermaceae</taxon>
        <taxon>Sulfurihydrogenibium</taxon>
    </lineage>
</organism>
<reference evidence="1 2" key="1">
    <citation type="journal article" date="2009" name="J. Bacteriol.">
        <title>Complete and draft genome sequences of six members of the Aquificales.</title>
        <authorList>
            <person name="Reysenbach A.L."/>
            <person name="Hamamura N."/>
            <person name="Podar M."/>
            <person name="Griffiths E."/>
            <person name="Ferreira S."/>
            <person name="Hochstein R."/>
            <person name="Heidelberg J."/>
            <person name="Johnson J."/>
            <person name="Mead D."/>
            <person name="Pohorille A."/>
            <person name="Sarmiento M."/>
            <person name="Schweighofer K."/>
            <person name="Seshadri R."/>
            <person name="Voytek M.A."/>
        </authorList>
    </citation>
    <scope>NUCLEOTIDE SEQUENCE [LARGE SCALE GENOMIC DNA]</scope>
    <source>
        <strain evidence="2">Az-Fu1 / DSM 15241 / OCM 825</strain>
    </source>
</reference>
<dbReference type="HOGENOM" id="CLU_1694609_0_0_0"/>
<gene>
    <name evidence="1" type="ordered locus">SULAZ_0861</name>
</gene>
<protein>
    <submittedName>
        <fullName evidence="1">Uncharacterized protein</fullName>
    </submittedName>
</protein>
<dbReference type="EMBL" id="CP001229">
    <property type="protein sequence ID" value="ACN98231.1"/>
    <property type="molecule type" value="Genomic_DNA"/>
</dbReference>
<accession>C1DUQ3</accession>
<sequence>MEQYGFWGGRWNIGYGRLKVESVKKDNTIENNWKCDEFNLSIIKIKNIKLDDFIQEVNTFDDMIENQTLKKIHFFKYLTNKTSFKENIEELLKKKSIKRGEYRDNREERHKIFGENGEGSKILPYIFEENGHLSGGFISIAGLLNLERKMGERDG</sequence>
<evidence type="ECO:0000313" key="2">
    <source>
        <dbReference type="Proteomes" id="UP000001369"/>
    </source>
</evidence>
<name>C1DUQ3_SULAA</name>
<evidence type="ECO:0000313" key="1">
    <source>
        <dbReference type="EMBL" id="ACN98231.1"/>
    </source>
</evidence>
<dbReference type="Proteomes" id="UP000001369">
    <property type="component" value="Chromosome"/>
</dbReference>
<dbReference type="KEGG" id="saf:SULAZ_0861"/>
<dbReference type="STRING" id="204536.SULAZ_0861"/>
<proteinExistence type="predicted"/>
<keyword evidence="2" id="KW-1185">Reference proteome</keyword>